<dbReference type="GO" id="GO:0015293">
    <property type="term" value="F:symporter activity"/>
    <property type="evidence" value="ECO:0007669"/>
    <property type="project" value="TreeGrafter"/>
</dbReference>
<dbReference type="InterPro" id="IPR018270">
    <property type="entry name" value="C_nuclsd_transpt_met_bac"/>
</dbReference>
<keyword evidence="7" id="KW-0813">Transport</keyword>
<dbReference type="AlphaFoldDB" id="A0A0R2T504"/>
<feature type="transmembrane region" description="Helical" evidence="7">
    <location>
        <begin position="259"/>
        <end position="282"/>
    </location>
</feature>
<evidence type="ECO:0000256" key="1">
    <source>
        <dbReference type="ARBA" id="ARBA00004651"/>
    </source>
</evidence>
<name>A0A0R2T504_9GAMM</name>
<organism evidence="11 12">
    <name type="scientific">OM182 bacterium BACL3 MAG-120619-bin3</name>
    <dbReference type="NCBI Taxonomy" id="1655593"/>
    <lineage>
        <taxon>Bacteria</taxon>
        <taxon>Pseudomonadati</taxon>
        <taxon>Pseudomonadota</taxon>
        <taxon>Gammaproteobacteria</taxon>
        <taxon>OMG group</taxon>
        <taxon>OM182 clade</taxon>
    </lineage>
</organism>
<dbReference type="Pfam" id="PF01773">
    <property type="entry name" value="Nucleos_tra2_N"/>
    <property type="match status" value="1"/>
</dbReference>
<dbReference type="Pfam" id="PF07670">
    <property type="entry name" value="Gate"/>
    <property type="match status" value="1"/>
</dbReference>
<comment type="caution">
    <text evidence="11">The sequence shown here is derived from an EMBL/GenBank/DDBJ whole genome shotgun (WGS) entry which is preliminary data.</text>
</comment>
<evidence type="ECO:0000256" key="5">
    <source>
        <dbReference type="ARBA" id="ARBA00022989"/>
    </source>
</evidence>
<dbReference type="InterPro" id="IPR011657">
    <property type="entry name" value="CNT_C_dom"/>
</dbReference>
<accession>A0A0R2T504</accession>
<dbReference type="InterPro" id="IPR011642">
    <property type="entry name" value="Gate_dom"/>
</dbReference>
<feature type="transmembrane region" description="Helical" evidence="7">
    <location>
        <begin position="166"/>
        <end position="188"/>
    </location>
</feature>
<dbReference type="PANTHER" id="PTHR10590:SF4">
    <property type="entry name" value="SOLUTE CARRIER FAMILY 28 MEMBER 3"/>
    <property type="match status" value="1"/>
</dbReference>
<feature type="transmembrane region" description="Helical" evidence="7">
    <location>
        <begin position="98"/>
        <end position="118"/>
    </location>
</feature>
<evidence type="ECO:0000256" key="2">
    <source>
        <dbReference type="ARBA" id="ARBA00009033"/>
    </source>
</evidence>
<evidence type="ECO:0000313" key="12">
    <source>
        <dbReference type="Proteomes" id="UP000051242"/>
    </source>
</evidence>
<evidence type="ECO:0000259" key="9">
    <source>
        <dbReference type="Pfam" id="PF07662"/>
    </source>
</evidence>
<feature type="transmembrane region" description="Helical" evidence="7">
    <location>
        <begin position="289"/>
        <end position="306"/>
    </location>
</feature>
<keyword evidence="3" id="KW-1003">Cell membrane</keyword>
<dbReference type="Pfam" id="PF07662">
    <property type="entry name" value="Nucleos_tra2_C"/>
    <property type="match status" value="1"/>
</dbReference>
<gene>
    <name evidence="11" type="ORF">ABR85_12240</name>
</gene>
<keyword evidence="5 7" id="KW-1133">Transmembrane helix</keyword>
<feature type="transmembrane region" description="Helical" evidence="7">
    <location>
        <begin position="35"/>
        <end position="60"/>
    </location>
</feature>
<evidence type="ECO:0000259" key="10">
    <source>
        <dbReference type="Pfam" id="PF07670"/>
    </source>
</evidence>
<evidence type="ECO:0000256" key="4">
    <source>
        <dbReference type="ARBA" id="ARBA00022692"/>
    </source>
</evidence>
<evidence type="ECO:0000313" key="11">
    <source>
        <dbReference type="EMBL" id="KRO82150.1"/>
    </source>
</evidence>
<dbReference type="NCBIfam" id="TIGR00804">
    <property type="entry name" value="nupC"/>
    <property type="match status" value="1"/>
</dbReference>
<feature type="transmembrane region" description="Helical" evidence="7">
    <location>
        <begin position="384"/>
        <end position="405"/>
    </location>
</feature>
<dbReference type="Proteomes" id="UP000051242">
    <property type="component" value="Unassembled WGS sequence"/>
</dbReference>
<feature type="transmembrane region" description="Helical" evidence="7">
    <location>
        <begin position="194"/>
        <end position="214"/>
    </location>
</feature>
<feature type="transmembrane region" description="Helical" evidence="7">
    <location>
        <begin position="344"/>
        <end position="364"/>
    </location>
</feature>
<comment type="subcellular location">
    <subcellularLocation>
        <location evidence="1">Cell membrane</location>
        <topology evidence="1">Multi-pass membrane protein</topology>
    </subcellularLocation>
</comment>
<protein>
    <recommendedName>
        <fullName evidence="7">Nucleoside permease</fullName>
    </recommendedName>
</protein>
<comment type="similarity">
    <text evidence="2 7">Belongs to the concentrative nucleoside transporter (CNT) (TC 2.A.41) family.</text>
</comment>
<sequence length="406" mass="42625">MSALISLVGIAVLFTVAFLSSTNRRQINWRTVSLALLLQFTLGGIVLYLPIGVSLLSAISDAVTSVLGNAQDGIAFVFGPIGAFEMGFIFAFHVLPVIVFFSALVSVLYYLGIMGWIIRIIGGALQKLLGTSKAESMSATANIFVGQTEAPLVVKPYIPNMTRSELFAVMVGGMATVAGSVLAGYVLLGVELRYLLAASFMAAPGGFLMAKMMIPETEEIVEDSEEIELKFDEHVNVIDAAAAGASSGMALALNVGAMVLAFVGLIALINAILAWAGGLVGFESLSLQLLLGYAFQPLAFLLGIPWEETNLAGSLIGQKLVFNEFVAFVALTEQMESLSAHSQAVVTFALCGFANFSSIGIMLGGLGTMAPTRRSDVAELGVRAVFAGFLANLMSGAIASFFLSIS</sequence>
<dbReference type="GO" id="GO:0005886">
    <property type="term" value="C:plasma membrane"/>
    <property type="evidence" value="ECO:0007669"/>
    <property type="project" value="UniProtKB-SubCell"/>
</dbReference>
<reference evidence="11 12" key="1">
    <citation type="submission" date="2015-10" db="EMBL/GenBank/DDBJ databases">
        <title>Metagenome-Assembled Genomes uncover a global brackish microbiome.</title>
        <authorList>
            <person name="Hugerth L.W."/>
            <person name="Larsson J."/>
            <person name="Alneberg J."/>
            <person name="Lindh M.V."/>
            <person name="Legrand C."/>
            <person name="Pinhassi J."/>
            <person name="Andersson A.F."/>
        </authorList>
    </citation>
    <scope>NUCLEOTIDE SEQUENCE [LARGE SCALE GENOMIC DNA]</scope>
    <source>
        <strain evidence="11">BACL22 MAG-120619-bin3</strain>
    </source>
</reference>
<evidence type="ECO:0000256" key="6">
    <source>
        <dbReference type="ARBA" id="ARBA00023136"/>
    </source>
</evidence>
<dbReference type="EMBL" id="LICD01000048">
    <property type="protein sequence ID" value="KRO82150.1"/>
    <property type="molecule type" value="Genomic_DNA"/>
</dbReference>
<keyword evidence="4 7" id="KW-0812">Transmembrane</keyword>
<evidence type="ECO:0000256" key="3">
    <source>
        <dbReference type="ARBA" id="ARBA00022475"/>
    </source>
</evidence>
<dbReference type="InterPro" id="IPR008276">
    <property type="entry name" value="C_nuclsd_transpt"/>
</dbReference>
<feature type="domain" description="Concentrative nucleoside transporter N-terminal" evidence="8">
    <location>
        <begin position="8"/>
        <end position="80"/>
    </location>
</feature>
<feature type="domain" description="Concentrative nucleoside transporter C-terminal" evidence="9">
    <location>
        <begin position="194"/>
        <end position="399"/>
    </location>
</feature>
<evidence type="ECO:0000259" key="8">
    <source>
        <dbReference type="Pfam" id="PF01773"/>
    </source>
</evidence>
<feature type="domain" description="Nucleoside transporter/FeoB GTPase Gate" evidence="10">
    <location>
        <begin position="92"/>
        <end position="187"/>
    </location>
</feature>
<keyword evidence="6 7" id="KW-0472">Membrane</keyword>
<dbReference type="PANTHER" id="PTHR10590">
    <property type="entry name" value="SODIUM/NUCLEOSIDE COTRANSPORTER"/>
    <property type="match status" value="1"/>
</dbReference>
<feature type="transmembrane region" description="Helical" evidence="7">
    <location>
        <begin position="72"/>
        <end position="92"/>
    </location>
</feature>
<evidence type="ECO:0000256" key="7">
    <source>
        <dbReference type="RuleBase" id="RU362018"/>
    </source>
</evidence>
<dbReference type="GO" id="GO:0005337">
    <property type="term" value="F:nucleoside transmembrane transporter activity"/>
    <property type="evidence" value="ECO:0007669"/>
    <property type="project" value="InterPro"/>
</dbReference>
<dbReference type="InterPro" id="IPR002668">
    <property type="entry name" value="CNT_N_dom"/>
</dbReference>
<proteinExistence type="inferred from homology"/>